<protein>
    <submittedName>
        <fullName evidence="1">Uncharacterized protein</fullName>
    </submittedName>
</protein>
<accession>A0A5E7HNI6</accession>
<dbReference type="RefSeq" id="WP_150778853.1">
    <property type="nucleotide sequence ID" value="NZ_CABVIH010000004.1"/>
</dbReference>
<name>A0A5E7HNI6_PSEFL</name>
<reference evidence="1 2" key="1">
    <citation type="submission" date="2019-09" db="EMBL/GenBank/DDBJ databases">
        <authorList>
            <person name="Chandra G."/>
            <person name="Truman W A."/>
        </authorList>
    </citation>
    <scope>NUCLEOTIDE SEQUENCE [LARGE SCALE GENOMIC DNA]</scope>
    <source>
        <strain evidence="1">PS880</strain>
    </source>
</reference>
<gene>
    <name evidence="1" type="ORF">PS880_00996</name>
</gene>
<proteinExistence type="predicted"/>
<dbReference type="EMBL" id="CABVIH010000004">
    <property type="protein sequence ID" value="VVO64876.1"/>
    <property type="molecule type" value="Genomic_DNA"/>
</dbReference>
<organism evidence="1 2">
    <name type="scientific">Pseudomonas fluorescens</name>
    <dbReference type="NCBI Taxonomy" id="294"/>
    <lineage>
        <taxon>Bacteria</taxon>
        <taxon>Pseudomonadati</taxon>
        <taxon>Pseudomonadota</taxon>
        <taxon>Gammaproteobacteria</taxon>
        <taxon>Pseudomonadales</taxon>
        <taxon>Pseudomonadaceae</taxon>
        <taxon>Pseudomonas</taxon>
    </lineage>
</organism>
<dbReference type="Proteomes" id="UP000375525">
    <property type="component" value="Unassembled WGS sequence"/>
</dbReference>
<sequence length="70" mass="7865">MNAEVNVVSERALHPLAINGESLQDLGHWLKSNGMRQISAPDLRRTMIERYPAGLFSEAELEALWDVMEG</sequence>
<evidence type="ECO:0000313" key="1">
    <source>
        <dbReference type="EMBL" id="VVO64876.1"/>
    </source>
</evidence>
<evidence type="ECO:0000313" key="2">
    <source>
        <dbReference type="Proteomes" id="UP000375525"/>
    </source>
</evidence>
<dbReference type="AlphaFoldDB" id="A0A5E7HNI6"/>
<dbReference type="OrthoDB" id="7025092at2"/>